<dbReference type="InterPro" id="IPR031691">
    <property type="entry name" value="LIAS_N"/>
</dbReference>
<dbReference type="GO" id="GO:0009249">
    <property type="term" value="P:protein lipoylation"/>
    <property type="evidence" value="ECO:0007669"/>
    <property type="project" value="UniProtKB-UniRule"/>
</dbReference>
<dbReference type="Pfam" id="PF16881">
    <property type="entry name" value="LIAS_N"/>
    <property type="match status" value="1"/>
</dbReference>
<feature type="binding site" evidence="9">
    <location>
        <position position="78"/>
    </location>
    <ligand>
        <name>[4Fe-4S] cluster</name>
        <dbReference type="ChEBI" id="CHEBI:49883"/>
        <label>2</label>
        <note>4Fe-4S-S-AdoMet</note>
    </ligand>
</feature>
<dbReference type="UniPathway" id="UPA00538">
    <property type="reaction ID" value="UER00593"/>
</dbReference>
<keyword evidence="4 9" id="KW-0949">S-adenosyl-L-methionine</keyword>
<dbReference type="GO" id="GO:0005737">
    <property type="term" value="C:cytoplasm"/>
    <property type="evidence" value="ECO:0007669"/>
    <property type="project" value="UniProtKB-SubCell"/>
</dbReference>
<dbReference type="OrthoDB" id="9787898at2"/>
<feature type="domain" description="Radical SAM core" evidence="10">
    <location>
        <begin position="60"/>
        <end position="277"/>
    </location>
</feature>
<dbReference type="InterPro" id="IPR006638">
    <property type="entry name" value="Elp3/MiaA/NifB-like_rSAM"/>
</dbReference>
<keyword evidence="5 9" id="KW-0479">Metal-binding</keyword>
<dbReference type="SFLD" id="SFLDF00271">
    <property type="entry name" value="lipoyl_synthase"/>
    <property type="match status" value="1"/>
</dbReference>
<feature type="binding site" evidence="9">
    <location>
        <position position="59"/>
    </location>
    <ligand>
        <name>[4Fe-4S] cluster</name>
        <dbReference type="ChEBI" id="CHEBI:49883"/>
        <label>1</label>
    </ligand>
</feature>
<dbReference type="GO" id="GO:0046872">
    <property type="term" value="F:metal ion binding"/>
    <property type="evidence" value="ECO:0007669"/>
    <property type="project" value="UniProtKB-KW"/>
</dbReference>
<evidence type="ECO:0000256" key="3">
    <source>
        <dbReference type="ARBA" id="ARBA00022679"/>
    </source>
</evidence>
<feature type="binding site" evidence="9">
    <location>
        <position position="74"/>
    </location>
    <ligand>
        <name>[4Fe-4S] cluster</name>
        <dbReference type="ChEBI" id="CHEBI:49883"/>
        <label>2</label>
        <note>4Fe-4S-S-AdoMet</note>
    </ligand>
</feature>
<dbReference type="SFLD" id="SFLDG01058">
    <property type="entry name" value="lipoyl_synthase_like"/>
    <property type="match status" value="1"/>
</dbReference>
<dbReference type="SMART" id="SM00729">
    <property type="entry name" value="Elp3"/>
    <property type="match status" value="1"/>
</dbReference>
<evidence type="ECO:0000256" key="7">
    <source>
        <dbReference type="ARBA" id="ARBA00023014"/>
    </source>
</evidence>
<evidence type="ECO:0000256" key="4">
    <source>
        <dbReference type="ARBA" id="ARBA00022691"/>
    </source>
</evidence>
<gene>
    <name evidence="9" type="primary">lipA</name>
    <name evidence="11" type="ORF">Cflav_PD2208</name>
</gene>
<dbReference type="PROSITE" id="PS51918">
    <property type="entry name" value="RADICAL_SAM"/>
    <property type="match status" value="1"/>
</dbReference>
<dbReference type="FunFam" id="3.20.20.70:FF:000040">
    <property type="entry name" value="Lipoyl synthase"/>
    <property type="match status" value="1"/>
</dbReference>
<evidence type="ECO:0000256" key="9">
    <source>
        <dbReference type="HAMAP-Rule" id="MF_00206"/>
    </source>
</evidence>
<evidence type="ECO:0000256" key="2">
    <source>
        <dbReference type="ARBA" id="ARBA00022490"/>
    </source>
</evidence>
<feature type="binding site" evidence="9">
    <location>
        <position position="53"/>
    </location>
    <ligand>
        <name>[4Fe-4S] cluster</name>
        <dbReference type="ChEBI" id="CHEBI:49883"/>
        <label>1</label>
    </ligand>
</feature>
<feature type="binding site" evidence="9">
    <location>
        <position position="48"/>
    </location>
    <ligand>
        <name>[4Fe-4S] cluster</name>
        <dbReference type="ChEBI" id="CHEBI:49883"/>
        <label>1</label>
    </ligand>
</feature>
<dbReference type="InterPro" id="IPR058240">
    <property type="entry name" value="rSAM_sf"/>
</dbReference>
<dbReference type="PANTHER" id="PTHR10949">
    <property type="entry name" value="LIPOYL SYNTHASE"/>
    <property type="match status" value="1"/>
</dbReference>
<dbReference type="GO" id="GO:0016992">
    <property type="term" value="F:lipoate synthase activity"/>
    <property type="evidence" value="ECO:0007669"/>
    <property type="project" value="UniProtKB-UniRule"/>
</dbReference>
<dbReference type="InterPro" id="IPR007197">
    <property type="entry name" value="rSAM"/>
</dbReference>
<feature type="binding site" evidence="9">
    <location>
        <position position="81"/>
    </location>
    <ligand>
        <name>[4Fe-4S] cluster</name>
        <dbReference type="ChEBI" id="CHEBI:49883"/>
        <label>2</label>
        <note>4Fe-4S-S-AdoMet</note>
    </ligand>
</feature>
<dbReference type="STRING" id="320771.Cflav_PD2208"/>
<evidence type="ECO:0000256" key="8">
    <source>
        <dbReference type="ARBA" id="ARBA00047326"/>
    </source>
</evidence>
<dbReference type="SFLD" id="SFLDS00029">
    <property type="entry name" value="Radical_SAM"/>
    <property type="match status" value="1"/>
</dbReference>
<dbReference type="Gene3D" id="3.20.20.70">
    <property type="entry name" value="Aldolase class I"/>
    <property type="match status" value="1"/>
</dbReference>
<accession>B9XM87</accession>
<dbReference type="InterPro" id="IPR013785">
    <property type="entry name" value="Aldolase_TIM"/>
</dbReference>
<keyword evidence="6 9" id="KW-0408">Iron</keyword>
<comment type="pathway">
    <text evidence="9">Protein modification; protein lipoylation via endogenous pathway; protein N(6)-(lipoyl)lysine from octanoyl-[acyl-carrier-protein]: step 2/2.</text>
</comment>
<protein>
    <recommendedName>
        <fullName evidence="9">Lipoyl synthase</fullName>
        <ecNumber evidence="9">2.8.1.8</ecNumber>
    </recommendedName>
    <alternativeName>
        <fullName evidence="9">Lip-syn</fullName>
        <shortName evidence="9">LS</shortName>
    </alternativeName>
    <alternativeName>
        <fullName evidence="9">Lipoate synthase</fullName>
    </alternativeName>
    <alternativeName>
        <fullName evidence="9">Lipoic acid synthase</fullName>
    </alternativeName>
    <alternativeName>
        <fullName evidence="9">Sulfur insertion protein LipA</fullName>
    </alternativeName>
</protein>
<dbReference type="EMBL" id="ABOX02000033">
    <property type="protein sequence ID" value="EEF59080.1"/>
    <property type="molecule type" value="Genomic_DNA"/>
</dbReference>
<reference evidence="11 12" key="1">
    <citation type="journal article" date="2011" name="J. Bacteriol.">
        <title>Genome sequence of 'Pedosphaera parvula' Ellin514, an aerobic Verrucomicrobial isolate from pasture soil.</title>
        <authorList>
            <person name="Kant R."/>
            <person name="van Passel M.W."/>
            <person name="Sangwan P."/>
            <person name="Palva A."/>
            <person name="Lucas S."/>
            <person name="Copeland A."/>
            <person name="Lapidus A."/>
            <person name="Glavina Del Rio T."/>
            <person name="Dalin E."/>
            <person name="Tice H."/>
            <person name="Bruce D."/>
            <person name="Goodwin L."/>
            <person name="Pitluck S."/>
            <person name="Chertkov O."/>
            <person name="Larimer F.W."/>
            <person name="Land M.L."/>
            <person name="Hauser L."/>
            <person name="Brettin T.S."/>
            <person name="Detter J.C."/>
            <person name="Han S."/>
            <person name="de Vos W.M."/>
            <person name="Janssen P.H."/>
            <person name="Smidt H."/>
        </authorList>
    </citation>
    <scope>NUCLEOTIDE SEQUENCE [LARGE SCALE GENOMIC DNA]</scope>
    <source>
        <strain evidence="11 12">Ellin514</strain>
    </source>
</reference>
<dbReference type="SUPFAM" id="SSF102114">
    <property type="entry name" value="Radical SAM enzymes"/>
    <property type="match status" value="1"/>
</dbReference>
<evidence type="ECO:0000313" key="12">
    <source>
        <dbReference type="Proteomes" id="UP000003688"/>
    </source>
</evidence>
<dbReference type="NCBIfam" id="NF009544">
    <property type="entry name" value="PRK12928.1"/>
    <property type="match status" value="1"/>
</dbReference>
<dbReference type="Proteomes" id="UP000003688">
    <property type="component" value="Unassembled WGS sequence"/>
</dbReference>
<dbReference type="PANTHER" id="PTHR10949:SF0">
    <property type="entry name" value="LIPOYL SYNTHASE, MITOCHONDRIAL"/>
    <property type="match status" value="1"/>
</dbReference>
<evidence type="ECO:0000256" key="1">
    <source>
        <dbReference type="ARBA" id="ARBA00022485"/>
    </source>
</evidence>
<dbReference type="GO" id="GO:0051539">
    <property type="term" value="F:4 iron, 4 sulfur cluster binding"/>
    <property type="evidence" value="ECO:0007669"/>
    <property type="project" value="UniProtKB-UniRule"/>
</dbReference>
<evidence type="ECO:0000259" key="10">
    <source>
        <dbReference type="PROSITE" id="PS51918"/>
    </source>
</evidence>
<dbReference type="HAMAP" id="MF_00206">
    <property type="entry name" value="Lipoyl_synth"/>
    <property type="match status" value="1"/>
</dbReference>
<comment type="cofactor">
    <cofactor evidence="9">
        <name>[4Fe-4S] cluster</name>
        <dbReference type="ChEBI" id="CHEBI:49883"/>
    </cofactor>
    <text evidence="9">Binds 2 [4Fe-4S] clusters per subunit. One cluster is coordinated with 3 cysteines and an exchangeable S-adenosyl-L-methionine.</text>
</comment>
<proteinExistence type="inferred from homology"/>
<keyword evidence="3 9" id="KW-0808">Transferase</keyword>
<organism evidence="11 12">
    <name type="scientific">Pedosphaera parvula (strain Ellin514)</name>
    <dbReference type="NCBI Taxonomy" id="320771"/>
    <lineage>
        <taxon>Bacteria</taxon>
        <taxon>Pseudomonadati</taxon>
        <taxon>Verrucomicrobiota</taxon>
        <taxon>Pedosphaerae</taxon>
        <taxon>Pedosphaerales</taxon>
        <taxon>Pedosphaeraceae</taxon>
        <taxon>Pedosphaera</taxon>
    </lineage>
</organism>
<comment type="similarity">
    <text evidence="9">Belongs to the radical SAM superfamily. Lipoyl synthase family.</text>
</comment>
<keyword evidence="12" id="KW-1185">Reference proteome</keyword>
<dbReference type="NCBIfam" id="TIGR00510">
    <property type="entry name" value="lipA"/>
    <property type="match status" value="1"/>
</dbReference>
<name>B9XM87_PEDPL</name>
<dbReference type="AlphaFoldDB" id="B9XM87"/>
<dbReference type="Pfam" id="PF04055">
    <property type="entry name" value="Radical_SAM"/>
    <property type="match status" value="1"/>
</dbReference>
<keyword evidence="1 9" id="KW-0004">4Fe-4S</keyword>
<evidence type="ECO:0000313" key="11">
    <source>
        <dbReference type="EMBL" id="EEF59080.1"/>
    </source>
</evidence>
<dbReference type="CDD" id="cd01335">
    <property type="entry name" value="Radical_SAM"/>
    <property type="match status" value="1"/>
</dbReference>
<evidence type="ECO:0000256" key="5">
    <source>
        <dbReference type="ARBA" id="ARBA00022723"/>
    </source>
</evidence>
<feature type="binding site" evidence="9">
    <location>
        <position position="288"/>
    </location>
    <ligand>
        <name>[4Fe-4S] cluster</name>
        <dbReference type="ChEBI" id="CHEBI:49883"/>
        <label>1</label>
    </ligand>
</feature>
<comment type="subcellular location">
    <subcellularLocation>
        <location evidence="9">Cytoplasm</location>
    </subcellularLocation>
</comment>
<comment type="function">
    <text evidence="9">Catalyzes the radical-mediated insertion of two sulfur atoms into the C-6 and C-8 positions of the octanoyl moiety bound to the lipoyl domains of lipoate-dependent enzymes, thereby converting the octanoylated domains into lipoylated derivatives.</text>
</comment>
<evidence type="ECO:0000256" key="6">
    <source>
        <dbReference type="ARBA" id="ARBA00023004"/>
    </source>
</evidence>
<dbReference type="PIRSF" id="PIRSF005963">
    <property type="entry name" value="Lipoyl_synth"/>
    <property type="match status" value="1"/>
</dbReference>
<comment type="caution">
    <text evidence="11">The sequence shown here is derived from an EMBL/GenBank/DDBJ whole genome shotgun (WGS) entry which is preliminary data.</text>
</comment>
<dbReference type="RefSeq" id="WP_007416926.1">
    <property type="nucleotide sequence ID" value="NZ_ABOX02000033.1"/>
</dbReference>
<dbReference type="InterPro" id="IPR003698">
    <property type="entry name" value="Lipoyl_synth"/>
</dbReference>
<comment type="catalytic activity">
    <reaction evidence="8 9">
        <text>[[Fe-S] cluster scaffold protein carrying a second [4Fe-4S](2+) cluster] + N(6)-octanoyl-L-lysyl-[protein] + 2 oxidized [2Fe-2S]-[ferredoxin] + 2 S-adenosyl-L-methionine + 4 H(+) = [[Fe-S] cluster scaffold protein] + N(6)-[(R)-dihydrolipoyl]-L-lysyl-[protein] + 4 Fe(3+) + 2 hydrogen sulfide + 2 5'-deoxyadenosine + 2 L-methionine + 2 reduced [2Fe-2S]-[ferredoxin]</text>
        <dbReference type="Rhea" id="RHEA:16585"/>
        <dbReference type="Rhea" id="RHEA-COMP:9928"/>
        <dbReference type="Rhea" id="RHEA-COMP:10000"/>
        <dbReference type="Rhea" id="RHEA-COMP:10001"/>
        <dbReference type="Rhea" id="RHEA-COMP:10475"/>
        <dbReference type="Rhea" id="RHEA-COMP:14568"/>
        <dbReference type="Rhea" id="RHEA-COMP:14569"/>
        <dbReference type="ChEBI" id="CHEBI:15378"/>
        <dbReference type="ChEBI" id="CHEBI:17319"/>
        <dbReference type="ChEBI" id="CHEBI:29034"/>
        <dbReference type="ChEBI" id="CHEBI:29919"/>
        <dbReference type="ChEBI" id="CHEBI:33722"/>
        <dbReference type="ChEBI" id="CHEBI:33737"/>
        <dbReference type="ChEBI" id="CHEBI:33738"/>
        <dbReference type="ChEBI" id="CHEBI:57844"/>
        <dbReference type="ChEBI" id="CHEBI:59789"/>
        <dbReference type="ChEBI" id="CHEBI:78809"/>
        <dbReference type="ChEBI" id="CHEBI:83100"/>
        <dbReference type="EC" id="2.8.1.8"/>
    </reaction>
</comment>
<dbReference type="NCBIfam" id="NF004019">
    <property type="entry name" value="PRK05481.1"/>
    <property type="match status" value="1"/>
</dbReference>
<keyword evidence="7 9" id="KW-0411">Iron-sulfur</keyword>
<dbReference type="EC" id="2.8.1.8" evidence="9"/>
<sequence length="300" mass="33374">MPDIISPPQTGSQPRPRLPEWLRIKLPTSDTFSHTRGLLDELKLHTVCESAKCPNHWECWSKGTATFMIAGDRCTRACGFCAVSTAKPLVLESDEPNRVAEATRRMRLKHVVITAVARDDLHDGGADHFRQTIEAVRTLNPGIIIEVLTPDFLEKDAAIDTVLSANPHIFNHNLETVRRLTPSVRSRATYDRSLSVLAKVKAKRGDGIHTKSGLMLGLGETEAELFTAMEDLRRSDCDILTLGQYLQPTLKHLPVVEFVNPTKFAEYKTVAEKMGFVHVASGPMVRSSYHADEFHLPEGS</sequence>
<keyword evidence="2 9" id="KW-0963">Cytoplasm</keyword>